<sequence>MNQRTRSMLLDSLYAIVLGLILAVAAQYISSFIPGDYSGLAMLPLIWLALRYGSPLAIISALLTGLIVGFTRQGFTDWLPPVLLEEVLPLLSVGFAGLFAKYTQKTLNNRRYSSTYLNIFTGALLTTTSYMFIKFWLTPLALDEISLLQINGWEFWLSLVVIWLIIGLVILIMARSNPKLIIPKRTKYLSRKETSSLLND</sequence>
<feature type="transmembrane region" description="Helical" evidence="1">
    <location>
        <begin position="45"/>
        <end position="67"/>
    </location>
</feature>
<reference evidence="2 3" key="1">
    <citation type="submission" date="2020-06" db="EMBL/GenBank/DDBJ databases">
        <title>Reclassification of Facklamia ignava, Facklamia soureckii and Facklami tabacinasalis as Falseniella iganva gen. nov., comb. nov., Hutsoniella ignava gen. nov., comb. nov., and Ruoffia tabacinasalis gen. nov., comb. nov and description of Ruoffia haltotolerans sp. nov., isolated from hypersaline Inland Sea of Qatar.</title>
        <authorList>
            <person name="Fotedar R."/>
            <person name="Sankaranarayanan K."/>
            <person name="Lawson P."/>
            <person name="Caldwell M."/>
            <person name="Zeyara A."/>
            <person name="Al Malki A."/>
            <person name="Ali M."/>
        </authorList>
    </citation>
    <scope>NUCLEOTIDE SEQUENCE [LARGE SCALE GENOMIC DNA]</scope>
    <source>
        <strain evidence="2 3">INB8</strain>
    </source>
</reference>
<proteinExistence type="predicted"/>
<name>A0A839A547_9LACT</name>
<organism evidence="2 3">
    <name type="scientific">Ruoffia halotolerans</name>
    <dbReference type="NCBI Taxonomy" id="2748684"/>
    <lineage>
        <taxon>Bacteria</taxon>
        <taxon>Bacillati</taxon>
        <taxon>Bacillota</taxon>
        <taxon>Bacilli</taxon>
        <taxon>Lactobacillales</taxon>
        <taxon>Aerococcaceae</taxon>
        <taxon>Ruoffia</taxon>
    </lineage>
</organism>
<dbReference type="EMBL" id="JACAOA010000009">
    <property type="protein sequence ID" value="MBA5729112.1"/>
    <property type="molecule type" value="Genomic_DNA"/>
</dbReference>
<dbReference type="RefSeq" id="WP_218930817.1">
    <property type="nucleotide sequence ID" value="NZ_JACAOA010000009.1"/>
</dbReference>
<feature type="transmembrane region" description="Helical" evidence="1">
    <location>
        <begin position="12"/>
        <end position="33"/>
    </location>
</feature>
<feature type="transmembrane region" description="Helical" evidence="1">
    <location>
        <begin position="153"/>
        <end position="174"/>
    </location>
</feature>
<dbReference type="GO" id="GO:0015234">
    <property type="term" value="F:thiamine transmembrane transporter activity"/>
    <property type="evidence" value="ECO:0007669"/>
    <property type="project" value="InterPro"/>
</dbReference>
<keyword evidence="1" id="KW-1133">Transmembrane helix</keyword>
<accession>A0A839A547</accession>
<protein>
    <submittedName>
        <fullName evidence="2">Energy-coupled thiamine transporter ThiT</fullName>
    </submittedName>
</protein>
<dbReference type="Gene3D" id="1.10.1760.20">
    <property type="match status" value="1"/>
</dbReference>
<evidence type="ECO:0000313" key="3">
    <source>
        <dbReference type="Proteomes" id="UP000571018"/>
    </source>
</evidence>
<dbReference type="Proteomes" id="UP000571018">
    <property type="component" value="Unassembled WGS sequence"/>
</dbReference>
<keyword evidence="1" id="KW-0812">Transmembrane</keyword>
<evidence type="ECO:0000256" key="1">
    <source>
        <dbReference type="SAM" id="Phobius"/>
    </source>
</evidence>
<dbReference type="GO" id="GO:0005886">
    <property type="term" value="C:plasma membrane"/>
    <property type="evidence" value="ECO:0007669"/>
    <property type="project" value="InterPro"/>
</dbReference>
<gene>
    <name evidence="2" type="ORF">HW423_04865</name>
</gene>
<keyword evidence="3" id="KW-1185">Reference proteome</keyword>
<keyword evidence="1" id="KW-0472">Membrane</keyword>
<dbReference type="InterPro" id="IPR012651">
    <property type="entry name" value="Thia_Transptr_ThiT"/>
</dbReference>
<dbReference type="AlphaFoldDB" id="A0A839A547"/>
<dbReference type="Pfam" id="PF09515">
    <property type="entry name" value="Thia_YuaJ"/>
    <property type="match status" value="1"/>
</dbReference>
<feature type="transmembrane region" description="Helical" evidence="1">
    <location>
        <begin position="115"/>
        <end position="133"/>
    </location>
</feature>
<evidence type="ECO:0000313" key="2">
    <source>
        <dbReference type="EMBL" id="MBA5729112.1"/>
    </source>
</evidence>
<comment type="caution">
    <text evidence="2">The sequence shown here is derived from an EMBL/GenBank/DDBJ whole genome shotgun (WGS) entry which is preliminary data.</text>
</comment>